<evidence type="ECO:0000256" key="1">
    <source>
        <dbReference type="SAM" id="SignalP"/>
    </source>
</evidence>
<evidence type="ECO:0000313" key="2">
    <source>
        <dbReference type="EMBL" id="PKQ63557.1"/>
    </source>
</evidence>
<feature type="chain" id="PRO_5014762155" description="Haem-binding uptake Tiki superfamily ChaN domain-containing protein" evidence="1">
    <location>
        <begin position="21"/>
        <end position="383"/>
    </location>
</feature>
<evidence type="ECO:0000313" key="3">
    <source>
        <dbReference type="Proteomes" id="UP000233535"/>
    </source>
</evidence>
<sequence length="383" mass="44545">MKMKRVLIVFFCCLSLSAYSQNSDPFAAVNDTSYFNGYLKLKTDKSLYLNTSYESIYWQAYGTLYSFLGRYDEAKVGYDNRYDQTTLYKEDLNLDGKQSSQEELNKLYSKFNVCMINEAHHMAQNRAFMYSQLKHLKKAGYKYLAIEALNAGIYMDSTLVDRGYPLVQKTGVYISEPIFGMLIRQALELDFILIPYESYEKERELGEANNIYKLYDPEKGKLVVYAGYGHICEDETSPYMASILKGLLKEDFLTITQTLPKQCKPITDGNDTCKFYLLPRSNECYDYTVIPNLQASATNIPYWYDWMNCTYQKLKSFYKPELTSPSLVQLFRAEECENAVPVYQYLIEKDDEQDITLPFITKGNYRLVIVSEDKIVKKEIFVD</sequence>
<dbReference type="EMBL" id="MVDD01000005">
    <property type="protein sequence ID" value="PKQ63557.1"/>
    <property type="molecule type" value="Genomic_DNA"/>
</dbReference>
<gene>
    <name evidence="2" type="ORF">BZG02_09300</name>
</gene>
<feature type="signal peptide" evidence="1">
    <location>
        <begin position="1"/>
        <end position="20"/>
    </location>
</feature>
<keyword evidence="1" id="KW-0732">Signal</keyword>
<protein>
    <recommendedName>
        <fullName evidence="4">Haem-binding uptake Tiki superfamily ChaN domain-containing protein</fullName>
    </recommendedName>
</protein>
<dbReference type="Proteomes" id="UP000233535">
    <property type="component" value="Unassembled WGS sequence"/>
</dbReference>
<keyword evidence="3" id="KW-1185">Reference proteome</keyword>
<comment type="caution">
    <text evidence="2">The sequence shown here is derived from an EMBL/GenBank/DDBJ whole genome shotgun (WGS) entry which is preliminary data.</text>
</comment>
<dbReference type="OrthoDB" id="277629at2"/>
<dbReference type="RefSeq" id="WP_143470441.1">
    <property type="nucleotide sequence ID" value="NZ_MVDD01000005.1"/>
</dbReference>
<dbReference type="AlphaFoldDB" id="A0A2N3HZW4"/>
<accession>A0A2N3HZW4</accession>
<organism evidence="2 3">
    <name type="scientific">Labilibaculum filiforme</name>
    <dbReference type="NCBI Taxonomy" id="1940526"/>
    <lineage>
        <taxon>Bacteria</taxon>
        <taxon>Pseudomonadati</taxon>
        <taxon>Bacteroidota</taxon>
        <taxon>Bacteroidia</taxon>
        <taxon>Marinilabiliales</taxon>
        <taxon>Marinifilaceae</taxon>
        <taxon>Labilibaculum</taxon>
    </lineage>
</organism>
<evidence type="ECO:0008006" key="4">
    <source>
        <dbReference type="Google" id="ProtNLM"/>
    </source>
</evidence>
<proteinExistence type="predicted"/>
<reference evidence="2 3" key="1">
    <citation type="journal article" date="2017" name="Front. Microbiol.">
        <title>Labilibaculum manganireducens gen. nov., sp. nov. and Labilibaculum filiforme sp. nov., Novel Bacteroidetes Isolated from Subsurface Sediments of the Baltic Sea.</title>
        <authorList>
            <person name="Vandieken V."/>
            <person name="Marshall I.P."/>
            <person name="Niemann H."/>
            <person name="Engelen B."/>
            <person name="Cypionka H."/>
        </authorList>
    </citation>
    <scope>NUCLEOTIDE SEQUENCE [LARGE SCALE GENOMIC DNA]</scope>
    <source>
        <strain evidence="2 3">59.16B</strain>
    </source>
</reference>
<name>A0A2N3HZW4_9BACT</name>